<dbReference type="AlphaFoldDB" id="D6ZTK1"/>
<evidence type="ECO:0000256" key="3">
    <source>
        <dbReference type="ARBA" id="ARBA00023172"/>
    </source>
</evidence>
<dbReference type="GO" id="GO:0006310">
    <property type="term" value="P:DNA recombination"/>
    <property type="evidence" value="ECO:0007669"/>
    <property type="project" value="UniProtKB-KW"/>
</dbReference>
<dbReference type="GO" id="GO:0015074">
    <property type="term" value="P:DNA integration"/>
    <property type="evidence" value="ECO:0007669"/>
    <property type="project" value="InterPro"/>
</dbReference>
<evidence type="ECO:0000313" key="9">
    <source>
        <dbReference type="Proteomes" id="UP000006740"/>
    </source>
</evidence>
<dbReference type="InterPro" id="IPR002104">
    <property type="entry name" value="Integrase_catalytic"/>
</dbReference>
<feature type="domain" description="Tyr recombinase" evidence="5">
    <location>
        <begin position="257"/>
        <end position="456"/>
    </location>
</feature>
<evidence type="ECO:0000256" key="4">
    <source>
        <dbReference type="SAM" id="MobiDB-lite"/>
    </source>
</evidence>
<organism evidence="7 9">
    <name type="scientific">Bifidobacterium longum subsp. longum (strain JDM301)</name>
    <dbReference type="NCBI Taxonomy" id="759350"/>
    <lineage>
        <taxon>Bacteria</taxon>
        <taxon>Bacillati</taxon>
        <taxon>Actinomycetota</taxon>
        <taxon>Actinomycetes</taxon>
        <taxon>Bifidobacteriales</taxon>
        <taxon>Bifidobacteriaceae</taxon>
        <taxon>Bifidobacterium</taxon>
    </lineage>
</organism>
<evidence type="ECO:0000256" key="1">
    <source>
        <dbReference type="ARBA" id="ARBA00008857"/>
    </source>
</evidence>
<evidence type="ECO:0000259" key="5">
    <source>
        <dbReference type="PROSITE" id="PS51898"/>
    </source>
</evidence>
<keyword evidence="2" id="KW-0238">DNA-binding</keyword>
<protein>
    <submittedName>
        <fullName evidence="6 7">Integrase</fullName>
    </submittedName>
</protein>
<dbReference type="EMBL" id="CP002010">
    <property type="protein sequence ID" value="ADH00207.1"/>
    <property type="molecule type" value="Genomic_DNA"/>
</dbReference>
<dbReference type="Gene3D" id="1.10.443.10">
    <property type="entry name" value="Intergrase catalytic core"/>
    <property type="match status" value="1"/>
</dbReference>
<dbReference type="GO" id="GO:0003677">
    <property type="term" value="F:DNA binding"/>
    <property type="evidence" value="ECO:0007669"/>
    <property type="project" value="UniProtKB-KW"/>
</dbReference>
<dbReference type="KEGG" id="bll:BLJ_0427"/>
<evidence type="ECO:0000313" key="6">
    <source>
        <dbReference type="EMBL" id="ADG99903.1"/>
    </source>
</evidence>
<dbReference type="EMBL" id="CP002010">
    <property type="protein sequence ID" value="ADH01327.1"/>
    <property type="molecule type" value="Genomic_DNA"/>
</dbReference>
<dbReference type="InterPro" id="IPR013762">
    <property type="entry name" value="Integrase-like_cat_sf"/>
</dbReference>
<accession>D6ZTK1</accession>
<dbReference type="EMBL" id="CP002010">
    <property type="protein sequence ID" value="ADG99903.1"/>
    <property type="molecule type" value="Genomic_DNA"/>
</dbReference>
<dbReference type="InterPro" id="IPR050090">
    <property type="entry name" value="Tyrosine_recombinase_XerCD"/>
</dbReference>
<keyword evidence="3" id="KW-0233">DNA recombination</keyword>
<dbReference type="InterPro" id="IPR011010">
    <property type="entry name" value="DNA_brk_join_enz"/>
</dbReference>
<dbReference type="KEGG" id="bll:BLJ_1904"/>
<evidence type="ECO:0000313" key="7">
    <source>
        <dbReference type="EMBL" id="ADH00207.1"/>
    </source>
</evidence>
<sequence>MRCDRSEDRRRGLGFHEHRSGAAKDGQSVDRADDGTAGREAGVLAVGRKARHRRRPCVRAVQGAPCRASGSFIGVRGDQPCHAARRARTPGRFQAVAAQRGDEDAGGGHAVADDQRGAWPRRPRFHTRLHGHAPRGNARVRAARAGRRIVMRPTEHGFVGPLAGELEEYIRFKASMGRHGATRVQVLRSFDRHCLEHGAVRLERGVVERWIAHRIDANPGGCRSWFSCIRDFGRWMRLAHDPDAYVLSDQWKAGSPRPTPYLLTDREAALFLRAAGTLESPSPWAWQSRAFFMLMACCGLRTREVRRLAVGHVDHKARSIDVVDSKAGRSRRLPVGDEVAAELLECDQRSRERFGDDRPAFFVASTGNPVSPGMPGVVFRRVWTRAGLEWPQAGKRPRPYDFRHRFAFANIERWTRDGVDVMAMLPYLAAYMGHAGIDSTLYYVHASPDFMDGYADLVADAERVVPETEEP</sequence>
<dbReference type="SUPFAM" id="SSF56349">
    <property type="entry name" value="DNA breaking-rejoining enzymes"/>
    <property type="match status" value="1"/>
</dbReference>
<dbReference type="KEGG" id="bll:BLJ_0736"/>
<gene>
    <name evidence="6" type="ordered locus">BLJ_0427</name>
    <name evidence="7" type="ordered locus">BLJ_0736</name>
    <name evidence="8" type="ordered locus">BLJ_1904</name>
</gene>
<dbReference type="Pfam" id="PF00589">
    <property type="entry name" value="Phage_integrase"/>
    <property type="match status" value="1"/>
</dbReference>
<dbReference type="PROSITE" id="PS51898">
    <property type="entry name" value="TYR_RECOMBINASE"/>
    <property type="match status" value="1"/>
</dbReference>
<reference evidence="7" key="2">
    <citation type="submission" date="2010-04" db="EMBL/GenBank/DDBJ databases">
        <authorList>
            <person name="Wei Y."/>
            <person name="Zhang Z."/>
            <person name="Liu C."/>
            <person name="Zhu Y."/>
            <person name="Zhu Y."/>
            <person name="Zheng H."/>
            <person name="Zhao G."/>
            <person name="Wang S."/>
            <person name="Guo X."/>
        </authorList>
    </citation>
    <scope>NUCLEOTIDE SEQUENCE</scope>
    <source>
        <strain evidence="7">JDM301</strain>
    </source>
</reference>
<dbReference type="Proteomes" id="UP000006740">
    <property type="component" value="Chromosome"/>
</dbReference>
<name>D6ZTK1_BIFLJ</name>
<evidence type="ECO:0000256" key="2">
    <source>
        <dbReference type="ARBA" id="ARBA00023125"/>
    </source>
</evidence>
<feature type="region of interest" description="Disordered" evidence="4">
    <location>
        <begin position="1"/>
        <end position="36"/>
    </location>
</feature>
<dbReference type="PANTHER" id="PTHR30349">
    <property type="entry name" value="PHAGE INTEGRASE-RELATED"/>
    <property type="match status" value="1"/>
</dbReference>
<dbReference type="PANTHER" id="PTHR30349:SF41">
    <property type="entry name" value="INTEGRASE_RECOMBINASE PROTEIN MJ0367-RELATED"/>
    <property type="match status" value="1"/>
</dbReference>
<comment type="similarity">
    <text evidence="1">Belongs to the 'phage' integrase family.</text>
</comment>
<reference evidence="7 9" key="1">
    <citation type="journal article" date="2010" name="J. Bacteriol.">
        <title>Complete genome sequence of Bifidobacterium longum JDM301.</title>
        <authorList>
            <person name="Wei Y.X."/>
            <person name="Zhang Z.Y."/>
            <person name="Liu C."/>
            <person name="Zhu Y.Z."/>
            <person name="Zhu Y.Q."/>
            <person name="Zheng H."/>
            <person name="Zhao G.P."/>
            <person name="Wang S."/>
            <person name="Guo X.K."/>
        </authorList>
    </citation>
    <scope>NUCLEOTIDE SEQUENCE [LARGE SCALE GENOMIC DNA]</scope>
    <source>
        <strain evidence="7 9">JDM301</strain>
    </source>
</reference>
<evidence type="ECO:0000313" key="8">
    <source>
        <dbReference type="EMBL" id="ADH01327.1"/>
    </source>
</evidence>
<proteinExistence type="inferred from homology"/>
<dbReference type="HOGENOM" id="CLU_027562_10_1_11"/>